<sequence>MQGFSCQTPSVWFKVGESGEQYRVQGVAVVFIGEYLHTLDNKGRLFIPARFREGLGSSFIATKGLDRCLFLYSRPEWELMEKKLRKLPFARAEARAFTRLFFSGAAELEADKQGRVLLPAALRDYAQLEKDVMVLGVSSRVEIWAREEWERYSSGAAAAYEEIAEKIVDYDLDL</sequence>
<dbReference type="InterPro" id="IPR037914">
    <property type="entry name" value="SpoVT-AbrB_sf"/>
</dbReference>
<dbReference type="InterPro" id="IPR020603">
    <property type="entry name" value="MraZ_dom"/>
</dbReference>
<dbReference type="KEGG" id="dau:Daud_1445"/>
<dbReference type="GO" id="GO:2000143">
    <property type="term" value="P:negative regulation of DNA-templated transcription initiation"/>
    <property type="evidence" value="ECO:0007669"/>
    <property type="project" value="TreeGrafter"/>
</dbReference>
<keyword evidence="4 7" id="KW-0805">Transcription regulation</keyword>
<keyword evidence="6 7" id="KW-0804">Transcription</keyword>
<dbReference type="HAMAP" id="MF_01008">
    <property type="entry name" value="MraZ"/>
    <property type="match status" value="1"/>
</dbReference>
<dbReference type="InterPro" id="IPR038619">
    <property type="entry name" value="MraZ_sf"/>
</dbReference>
<keyword evidence="3" id="KW-0677">Repeat</keyword>
<dbReference type="eggNOG" id="COG2001">
    <property type="taxonomic scope" value="Bacteria"/>
</dbReference>
<accession>B1I4E0</accession>
<dbReference type="GO" id="GO:0005737">
    <property type="term" value="C:cytoplasm"/>
    <property type="evidence" value="ECO:0007669"/>
    <property type="project" value="UniProtKB-UniRule"/>
</dbReference>
<dbReference type="Gene3D" id="3.40.1550.20">
    <property type="entry name" value="Transcriptional regulator MraZ domain"/>
    <property type="match status" value="1"/>
</dbReference>
<comment type="similarity">
    <text evidence="7">Belongs to the MraZ family.</text>
</comment>
<keyword evidence="2 7" id="KW-0963">Cytoplasm</keyword>
<dbReference type="AlphaFoldDB" id="B1I4E0"/>
<feature type="domain" description="SpoVT-AbrB" evidence="8">
    <location>
        <begin position="105"/>
        <end position="148"/>
    </location>
</feature>
<proteinExistence type="inferred from homology"/>
<evidence type="ECO:0000256" key="7">
    <source>
        <dbReference type="HAMAP-Rule" id="MF_01008"/>
    </source>
</evidence>
<evidence type="ECO:0000256" key="2">
    <source>
        <dbReference type="ARBA" id="ARBA00022490"/>
    </source>
</evidence>
<gene>
    <name evidence="7" type="primary">mraZ</name>
    <name evidence="9" type="ordered locus">Daud_1445</name>
</gene>
<evidence type="ECO:0000256" key="5">
    <source>
        <dbReference type="ARBA" id="ARBA00023125"/>
    </source>
</evidence>
<dbReference type="PANTHER" id="PTHR34701:SF1">
    <property type="entry name" value="TRANSCRIPTIONAL REGULATOR MRAZ"/>
    <property type="match status" value="1"/>
</dbReference>
<dbReference type="HOGENOM" id="CLU_107907_0_5_9"/>
<keyword evidence="10" id="KW-1185">Reference proteome</keyword>
<dbReference type="CDD" id="cd16320">
    <property type="entry name" value="MraZ_N"/>
    <property type="match status" value="1"/>
</dbReference>
<dbReference type="NCBIfam" id="TIGR00242">
    <property type="entry name" value="division/cell wall cluster transcriptional repressor MraZ"/>
    <property type="match status" value="1"/>
</dbReference>
<organism evidence="9 10">
    <name type="scientific">Desulforudis audaxviator (strain MP104C)</name>
    <dbReference type="NCBI Taxonomy" id="477974"/>
    <lineage>
        <taxon>Bacteria</taxon>
        <taxon>Bacillati</taxon>
        <taxon>Bacillota</taxon>
        <taxon>Clostridia</taxon>
        <taxon>Thermoanaerobacterales</taxon>
        <taxon>Candidatus Desulforudaceae</taxon>
        <taxon>Candidatus Desulforudis</taxon>
    </lineage>
</organism>
<reference evidence="10" key="1">
    <citation type="submission" date="2007-10" db="EMBL/GenBank/DDBJ databases">
        <title>Complete sequence of chromosome of Desulforudis audaxviator MP104C.</title>
        <authorList>
            <person name="Copeland A."/>
            <person name="Lucas S."/>
            <person name="Lapidus A."/>
            <person name="Barry K."/>
            <person name="Glavina del Rio T."/>
            <person name="Dalin E."/>
            <person name="Tice H."/>
            <person name="Bruce D."/>
            <person name="Pitluck S."/>
            <person name="Lowry S.R."/>
            <person name="Larimer F."/>
            <person name="Land M.L."/>
            <person name="Hauser L."/>
            <person name="Kyrpides N."/>
            <person name="Ivanova N.N."/>
            <person name="Richardson P."/>
        </authorList>
    </citation>
    <scope>NUCLEOTIDE SEQUENCE [LARGE SCALE GENOMIC DNA]</scope>
    <source>
        <strain evidence="10">MP104C</strain>
    </source>
</reference>
<dbReference type="Proteomes" id="UP000008544">
    <property type="component" value="Chromosome"/>
</dbReference>
<evidence type="ECO:0000259" key="8">
    <source>
        <dbReference type="PROSITE" id="PS51740"/>
    </source>
</evidence>
<evidence type="ECO:0000313" key="10">
    <source>
        <dbReference type="Proteomes" id="UP000008544"/>
    </source>
</evidence>
<dbReference type="STRING" id="477974.Daud_1445"/>
<dbReference type="PROSITE" id="PS51740">
    <property type="entry name" value="SPOVT_ABRB"/>
    <property type="match status" value="2"/>
</dbReference>
<dbReference type="InterPro" id="IPR035642">
    <property type="entry name" value="MraZ_N"/>
</dbReference>
<evidence type="ECO:0000256" key="4">
    <source>
        <dbReference type="ARBA" id="ARBA00023015"/>
    </source>
</evidence>
<feature type="domain" description="SpoVT-AbrB" evidence="8">
    <location>
        <begin position="34"/>
        <end position="76"/>
    </location>
</feature>
<evidence type="ECO:0000256" key="3">
    <source>
        <dbReference type="ARBA" id="ARBA00022737"/>
    </source>
</evidence>
<comment type="subcellular location">
    <subcellularLocation>
        <location evidence="7">Cytoplasm</location>
        <location evidence="7">Nucleoid</location>
    </subcellularLocation>
</comment>
<reference evidence="9 10" key="2">
    <citation type="journal article" date="2008" name="Science">
        <title>Environmental genomics reveals a single-species ecosystem deep within Earth.</title>
        <authorList>
            <person name="Chivian D."/>
            <person name="Brodie E.L."/>
            <person name="Alm E.J."/>
            <person name="Culley D.E."/>
            <person name="Dehal P.S."/>
            <person name="Desantis T.Z."/>
            <person name="Gihring T.M."/>
            <person name="Lapidus A."/>
            <person name="Lin L.H."/>
            <person name="Lowry S.R."/>
            <person name="Moser D.P."/>
            <person name="Richardson P.M."/>
            <person name="Southam G."/>
            <person name="Wanger G."/>
            <person name="Pratt L.M."/>
            <person name="Andersen G.L."/>
            <person name="Hazen T.C."/>
            <person name="Brockman F.J."/>
            <person name="Arkin A.P."/>
            <person name="Onstott T.C."/>
        </authorList>
    </citation>
    <scope>NUCLEOTIDE SEQUENCE [LARGE SCALE GENOMIC DNA]</scope>
    <source>
        <strain evidence="9 10">MP104C</strain>
    </source>
</reference>
<evidence type="ECO:0000256" key="6">
    <source>
        <dbReference type="ARBA" id="ARBA00023163"/>
    </source>
</evidence>
<dbReference type="InterPro" id="IPR007159">
    <property type="entry name" value="SpoVT-AbrB_dom"/>
</dbReference>
<dbReference type="InterPro" id="IPR035644">
    <property type="entry name" value="MraZ_C"/>
</dbReference>
<dbReference type="PANTHER" id="PTHR34701">
    <property type="entry name" value="TRANSCRIPTIONAL REGULATOR MRAZ"/>
    <property type="match status" value="1"/>
</dbReference>
<dbReference type="FunFam" id="3.40.1550.20:FF:000002">
    <property type="entry name" value="Transcriptional regulator MraZ"/>
    <property type="match status" value="1"/>
</dbReference>
<evidence type="ECO:0000256" key="1">
    <source>
        <dbReference type="ARBA" id="ARBA00013860"/>
    </source>
</evidence>
<protein>
    <recommendedName>
        <fullName evidence="1 7">Transcriptional regulator MraZ</fullName>
    </recommendedName>
</protein>
<comment type="subunit">
    <text evidence="7">Forms oligomers.</text>
</comment>
<dbReference type="InterPro" id="IPR003444">
    <property type="entry name" value="MraZ"/>
</dbReference>
<name>B1I4E0_DESAP</name>
<evidence type="ECO:0000313" key="9">
    <source>
        <dbReference type="EMBL" id="ACA59952.1"/>
    </source>
</evidence>
<dbReference type="GO" id="GO:0009295">
    <property type="term" value="C:nucleoid"/>
    <property type="evidence" value="ECO:0007669"/>
    <property type="project" value="UniProtKB-SubCell"/>
</dbReference>
<dbReference type="EMBL" id="CP000860">
    <property type="protein sequence ID" value="ACA59952.1"/>
    <property type="molecule type" value="Genomic_DNA"/>
</dbReference>
<dbReference type="CDD" id="cd16321">
    <property type="entry name" value="MraZ_C"/>
    <property type="match status" value="1"/>
</dbReference>
<dbReference type="SUPFAM" id="SSF89447">
    <property type="entry name" value="AbrB/MazE/MraZ-like"/>
    <property type="match status" value="1"/>
</dbReference>
<keyword evidence="5 7" id="KW-0238">DNA-binding</keyword>
<dbReference type="GO" id="GO:0000976">
    <property type="term" value="F:transcription cis-regulatory region binding"/>
    <property type="evidence" value="ECO:0007669"/>
    <property type="project" value="TreeGrafter"/>
</dbReference>
<dbReference type="GO" id="GO:0003700">
    <property type="term" value="F:DNA-binding transcription factor activity"/>
    <property type="evidence" value="ECO:0007669"/>
    <property type="project" value="UniProtKB-UniRule"/>
</dbReference>
<dbReference type="Pfam" id="PF02381">
    <property type="entry name" value="MraZ"/>
    <property type="match status" value="2"/>
</dbReference>